<keyword evidence="2" id="KW-1277">Toxin-antitoxin system</keyword>
<name>A0AAU8CWH5_9HYPH</name>
<gene>
    <name evidence="3" type="ORF">ABVK50_10625</name>
</gene>
<evidence type="ECO:0000313" key="3">
    <source>
        <dbReference type="EMBL" id="XCG50893.1"/>
    </source>
</evidence>
<reference evidence="3" key="1">
    <citation type="submission" date="2024-06" db="EMBL/GenBank/DDBJ databases">
        <title>Mesorhizobium karijinii sp. nov., a symbiont of the iconic Swainsona formosa from arid Australia.</title>
        <authorList>
            <person name="Hill Y.J."/>
            <person name="Watkin E.L.J."/>
            <person name="O'Hara G.W."/>
            <person name="Terpolilli J."/>
            <person name="Tye M.L."/>
            <person name="Kohlmeier M.G."/>
        </authorList>
    </citation>
    <scope>NUCLEOTIDE SEQUENCE</scope>
    <source>
        <strain evidence="3">WSM2240</strain>
    </source>
</reference>
<dbReference type="InterPro" id="IPR051803">
    <property type="entry name" value="TA_system_RelE-like_toxin"/>
</dbReference>
<dbReference type="RefSeq" id="WP_353641595.1">
    <property type="nucleotide sequence ID" value="NZ_CP159253.1"/>
</dbReference>
<dbReference type="InterPro" id="IPR035093">
    <property type="entry name" value="RelE/ParE_toxin_dom_sf"/>
</dbReference>
<evidence type="ECO:0000256" key="1">
    <source>
        <dbReference type="ARBA" id="ARBA00006226"/>
    </source>
</evidence>
<comment type="similarity">
    <text evidence="1">Belongs to the RelE toxin family.</text>
</comment>
<dbReference type="AlphaFoldDB" id="A0AAU8CWH5"/>
<protein>
    <submittedName>
        <fullName evidence="3">Type II toxin-antitoxin system RelE/ParE family toxin</fullName>
    </submittedName>
</protein>
<dbReference type="PANTHER" id="PTHR33755:SF6">
    <property type="entry name" value="PLASMID STABILIZATION SYSTEM PROTEIN"/>
    <property type="match status" value="1"/>
</dbReference>
<dbReference type="PANTHER" id="PTHR33755">
    <property type="entry name" value="TOXIN PARE1-RELATED"/>
    <property type="match status" value="1"/>
</dbReference>
<accession>A0AAU8CWH5</accession>
<dbReference type="Gene3D" id="3.30.2310.20">
    <property type="entry name" value="RelE-like"/>
    <property type="match status" value="1"/>
</dbReference>
<dbReference type="EMBL" id="CP159253">
    <property type="protein sequence ID" value="XCG50893.1"/>
    <property type="molecule type" value="Genomic_DNA"/>
</dbReference>
<organism evidence="3">
    <name type="scientific">Mesorhizobium sp. WSM2240</name>
    <dbReference type="NCBI Taxonomy" id="3228851"/>
    <lineage>
        <taxon>Bacteria</taxon>
        <taxon>Pseudomonadati</taxon>
        <taxon>Pseudomonadota</taxon>
        <taxon>Alphaproteobacteria</taxon>
        <taxon>Hyphomicrobiales</taxon>
        <taxon>Phyllobacteriaceae</taxon>
        <taxon>Mesorhizobium</taxon>
    </lineage>
</organism>
<dbReference type="Pfam" id="PF05016">
    <property type="entry name" value="ParE_toxin"/>
    <property type="match status" value="1"/>
</dbReference>
<proteinExistence type="inferred from homology"/>
<dbReference type="InterPro" id="IPR007712">
    <property type="entry name" value="RelE/ParE_toxin"/>
</dbReference>
<evidence type="ECO:0000256" key="2">
    <source>
        <dbReference type="ARBA" id="ARBA00022649"/>
    </source>
</evidence>
<sequence length="101" mass="11427">MRPVFWSEEARQDYFEILHYIASDNPFAAERIVDAIEEAGNELSQFATGRPGRVAGTYEKLVIGLPYIVAYSITSKGGREVISILRVIHMARDWPAGEWPE</sequence>